<dbReference type="PIRSF" id="PIRSF005243">
    <property type="entry name" value="ROO"/>
    <property type="match status" value="1"/>
</dbReference>
<dbReference type="Gene3D" id="3.40.50.360">
    <property type="match status" value="1"/>
</dbReference>
<dbReference type="AlphaFoldDB" id="A0A1N6THW6"/>
<dbReference type="InterPro" id="IPR008254">
    <property type="entry name" value="Flavodoxin/NO_synth"/>
</dbReference>
<evidence type="ECO:0000313" key="3">
    <source>
        <dbReference type="EMBL" id="SIQ52871.1"/>
    </source>
</evidence>
<dbReference type="OrthoDB" id="9807946at2"/>
<dbReference type="GO" id="GO:0009055">
    <property type="term" value="F:electron transfer activity"/>
    <property type="evidence" value="ECO:0007669"/>
    <property type="project" value="InterPro"/>
</dbReference>
<sequence length="391" mass="44454">MFRKVKDDIYSVGVIDWHRKLFDELIPLPDGTSYNSYFIKGEEKNAIIDTVEPDFVQDFLDNLDDLGVEKIDYIISNHAEQDHSGSIPYLLEKYPEAEVLTSKKAKPMLLDLMELDADKIRVVEDGETVDLGGRTLEFIDTPWVHWPETMSTYLQEENILFPCDFFGSHLATSDLFVENHSEVYKAAKRYYAEIMMPFRMIIKKNLAKLEDYEIEMIAPSHGPIYDNPEMILEAYQEWVSDEVKPEVVVPYVSMHGSTDDLIKYFISQLIDEGIKVKPFNLADVDLGDLAISLVDASTVIFGSPTVLTGPHPSAVYAAYLANVLKPKTRYASIIGSYGWAGRMTDKLLELMPNLKVDLYDPVVAKGHGSEEDYQEIDRLVEEVKADLDNLE</sequence>
<protein>
    <submittedName>
        <fullName evidence="3">Flavorubredoxin</fullName>
    </submittedName>
</protein>
<evidence type="ECO:0000313" key="4">
    <source>
        <dbReference type="Proteomes" id="UP000185669"/>
    </source>
</evidence>
<dbReference type="CDD" id="cd07709">
    <property type="entry name" value="flavodiiron_proteins_MBL-fold"/>
    <property type="match status" value="1"/>
</dbReference>
<organism evidence="3 4">
    <name type="scientific">Halanaerobium kushneri</name>
    <dbReference type="NCBI Taxonomy" id="56779"/>
    <lineage>
        <taxon>Bacteria</taxon>
        <taxon>Bacillati</taxon>
        <taxon>Bacillota</taxon>
        <taxon>Clostridia</taxon>
        <taxon>Halanaerobiales</taxon>
        <taxon>Halanaerobiaceae</taxon>
        <taxon>Halanaerobium</taxon>
    </lineage>
</organism>
<dbReference type="Proteomes" id="UP000185669">
    <property type="component" value="Unassembled WGS sequence"/>
</dbReference>
<dbReference type="PANTHER" id="PTHR43717:SF1">
    <property type="entry name" value="ANAEROBIC NITRIC OXIDE REDUCTASE FLAVORUBREDOXIN"/>
    <property type="match status" value="1"/>
</dbReference>
<evidence type="ECO:0000256" key="1">
    <source>
        <dbReference type="ARBA" id="ARBA00007121"/>
    </source>
</evidence>
<dbReference type="STRING" id="56779.SAMN05421834_10580"/>
<dbReference type="InterPro" id="IPR029039">
    <property type="entry name" value="Flavoprotein-like_sf"/>
</dbReference>
<proteinExistence type="inferred from homology"/>
<dbReference type="PANTHER" id="PTHR43717">
    <property type="entry name" value="ANAEROBIC NITRIC OXIDE REDUCTASE FLAVORUBREDOXIN"/>
    <property type="match status" value="1"/>
</dbReference>
<accession>A0A1N6THW6</accession>
<comment type="similarity">
    <text evidence="1">In the N-terminal section; belongs to the zinc metallo-hydrolase group 3 family.</text>
</comment>
<dbReference type="InterPro" id="IPR016440">
    <property type="entry name" value="Rubredoxin-O_OxRdtase"/>
</dbReference>
<dbReference type="Pfam" id="PF19583">
    <property type="entry name" value="ODP"/>
    <property type="match status" value="1"/>
</dbReference>
<dbReference type="RefSeq" id="WP_076544268.1">
    <property type="nucleotide sequence ID" value="NZ_FTNC01000005.1"/>
</dbReference>
<dbReference type="EMBL" id="FTNC01000005">
    <property type="protein sequence ID" value="SIQ52871.1"/>
    <property type="molecule type" value="Genomic_DNA"/>
</dbReference>
<gene>
    <name evidence="3" type="ORF">SAMN05421834_10580</name>
</gene>
<dbReference type="GO" id="GO:0010181">
    <property type="term" value="F:FMN binding"/>
    <property type="evidence" value="ECO:0007669"/>
    <property type="project" value="InterPro"/>
</dbReference>
<dbReference type="PROSITE" id="PS50902">
    <property type="entry name" value="FLAVODOXIN_LIKE"/>
    <property type="match status" value="1"/>
</dbReference>
<reference evidence="4" key="1">
    <citation type="submission" date="2017-01" db="EMBL/GenBank/DDBJ databases">
        <authorList>
            <person name="Varghese N."/>
            <person name="Submissions S."/>
        </authorList>
    </citation>
    <scope>NUCLEOTIDE SEQUENCE [LARGE SCALE GENOMIC DNA]</scope>
    <source>
        <strain evidence="4">ATCC 700103</strain>
    </source>
</reference>
<dbReference type="InterPro" id="IPR001279">
    <property type="entry name" value="Metallo-B-lactamas"/>
</dbReference>
<name>A0A1N6THW6_9FIRM</name>
<feature type="domain" description="Flavodoxin-like" evidence="2">
    <location>
        <begin position="247"/>
        <end position="384"/>
    </location>
</feature>
<dbReference type="SMART" id="SM00849">
    <property type="entry name" value="Lactamase_B"/>
    <property type="match status" value="1"/>
</dbReference>
<evidence type="ECO:0000259" key="2">
    <source>
        <dbReference type="PROSITE" id="PS50902"/>
    </source>
</evidence>
<dbReference type="InterPro" id="IPR036866">
    <property type="entry name" value="RibonucZ/Hydroxyglut_hydro"/>
</dbReference>
<dbReference type="GO" id="GO:0046872">
    <property type="term" value="F:metal ion binding"/>
    <property type="evidence" value="ECO:0007669"/>
    <property type="project" value="InterPro"/>
</dbReference>
<dbReference type="SUPFAM" id="SSF52218">
    <property type="entry name" value="Flavoproteins"/>
    <property type="match status" value="1"/>
</dbReference>
<dbReference type="SUPFAM" id="SSF56281">
    <property type="entry name" value="Metallo-hydrolase/oxidoreductase"/>
    <property type="match status" value="1"/>
</dbReference>
<dbReference type="Gene3D" id="3.60.15.10">
    <property type="entry name" value="Ribonuclease Z/Hydroxyacylglutathione hydrolase-like"/>
    <property type="match status" value="1"/>
</dbReference>
<dbReference type="GO" id="GO:0016651">
    <property type="term" value="F:oxidoreductase activity, acting on NAD(P)H"/>
    <property type="evidence" value="ECO:0007669"/>
    <property type="project" value="UniProtKB-ARBA"/>
</dbReference>
<dbReference type="InterPro" id="IPR045761">
    <property type="entry name" value="ODP_dom"/>
</dbReference>
<keyword evidence="4" id="KW-1185">Reference proteome</keyword>